<dbReference type="GO" id="GO:0003677">
    <property type="term" value="F:DNA binding"/>
    <property type="evidence" value="ECO:0007669"/>
    <property type="project" value="UniProtKB-KW"/>
</dbReference>
<dbReference type="Proteomes" id="UP000275024">
    <property type="component" value="Unassembled WGS sequence"/>
</dbReference>
<name>A0A3A9VS10_9ACTN</name>
<reference evidence="5 6" key="1">
    <citation type="submission" date="2018-09" db="EMBL/GenBank/DDBJ databases">
        <title>Streptomyces sp. nov. DS1-2, an endophytic actinomycete isolated from roots of Dendrobium scabrilingue.</title>
        <authorList>
            <person name="Kuncharoen N."/>
            <person name="Kudo T."/>
            <person name="Ohkuma M."/>
            <person name="Yuki M."/>
            <person name="Tanasupawat S."/>
        </authorList>
    </citation>
    <scope>NUCLEOTIDE SEQUENCE [LARGE SCALE GENOMIC DNA]</scope>
    <source>
        <strain evidence="3 6">AZ1-7</strain>
        <strain evidence="4 5">DS1-2</strain>
    </source>
</reference>
<organism evidence="3 6">
    <name type="scientific">Streptomyces radicis</name>
    <dbReference type="NCBI Taxonomy" id="1750517"/>
    <lineage>
        <taxon>Bacteria</taxon>
        <taxon>Bacillati</taxon>
        <taxon>Actinomycetota</taxon>
        <taxon>Actinomycetes</taxon>
        <taxon>Kitasatosporales</taxon>
        <taxon>Streptomycetaceae</taxon>
        <taxon>Streptomyces</taxon>
    </lineage>
</organism>
<keyword evidence="1" id="KW-0238">DNA-binding</keyword>
<dbReference type="SMART" id="SM00422">
    <property type="entry name" value="HTH_MERR"/>
    <property type="match status" value="1"/>
</dbReference>
<dbReference type="OrthoDB" id="3824912at2"/>
<evidence type="ECO:0000256" key="1">
    <source>
        <dbReference type="ARBA" id="ARBA00023125"/>
    </source>
</evidence>
<dbReference type="RefSeq" id="WP_120698419.1">
    <property type="nucleotide sequence ID" value="NZ_RBDX01000048.1"/>
</dbReference>
<accession>A0A3A9VS10</accession>
<dbReference type="InterPro" id="IPR009061">
    <property type="entry name" value="DNA-bd_dom_put_sf"/>
</dbReference>
<dbReference type="InterPro" id="IPR000551">
    <property type="entry name" value="MerR-type_HTH_dom"/>
</dbReference>
<dbReference type="AlphaFoldDB" id="A0A3A9VS10"/>
<dbReference type="Pfam" id="PF13411">
    <property type="entry name" value="MerR_1"/>
    <property type="match status" value="1"/>
</dbReference>
<evidence type="ECO:0000313" key="5">
    <source>
        <dbReference type="Proteomes" id="UP000268652"/>
    </source>
</evidence>
<evidence type="ECO:0000259" key="2">
    <source>
        <dbReference type="PROSITE" id="PS50937"/>
    </source>
</evidence>
<dbReference type="PROSITE" id="PS50937">
    <property type="entry name" value="HTH_MERR_2"/>
    <property type="match status" value="1"/>
</dbReference>
<gene>
    <name evidence="4" type="ORF">D7318_19535</name>
    <name evidence="3" type="ORF">D7319_31415</name>
</gene>
<dbReference type="CDD" id="cd01282">
    <property type="entry name" value="HTH_MerR-like_sg3"/>
    <property type="match status" value="1"/>
</dbReference>
<comment type="caution">
    <text evidence="3">The sequence shown here is derived from an EMBL/GenBank/DDBJ whole genome shotgun (WGS) entry which is preliminary data.</text>
</comment>
<dbReference type="GO" id="GO:0003700">
    <property type="term" value="F:DNA-binding transcription factor activity"/>
    <property type="evidence" value="ECO:0007669"/>
    <property type="project" value="InterPro"/>
</dbReference>
<evidence type="ECO:0000313" key="4">
    <source>
        <dbReference type="EMBL" id="RKN20358.1"/>
    </source>
</evidence>
<dbReference type="InterPro" id="IPR047057">
    <property type="entry name" value="MerR_fam"/>
</dbReference>
<evidence type="ECO:0000313" key="6">
    <source>
        <dbReference type="Proteomes" id="UP000275024"/>
    </source>
</evidence>
<dbReference type="PRINTS" id="PR00040">
    <property type="entry name" value="HTHMERR"/>
</dbReference>
<evidence type="ECO:0000313" key="3">
    <source>
        <dbReference type="EMBL" id="RKN03530.1"/>
    </source>
</evidence>
<dbReference type="Proteomes" id="UP000268652">
    <property type="component" value="Unassembled WGS sequence"/>
</dbReference>
<protein>
    <submittedName>
        <fullName evidence="3">MerR family transcriptional regulator</fullName>
    </submittedName>
</protein>
<dbReference type="SUPFAM" id="SSF46955">
    <property type="entry name" value="Putative DNA-binding domain"/>
    <property type="match status" value="1"/>
</dbReference>
<sequence>MRIGELAHAAGTTVRALRYYEQQGLLRPDRSPNGYRLYGGSQVTRVANIRLLLSLGLTATDIRAFLPCLGDDIAEGPVCPASAAVIARRLAEVDDRIAALDTTRTRLVDALARAGAEKLARAHEAPRARTTG</sequence>
<proteinExistence type="predicted"/>
<keyword evidence="5" id="KW-1185">Reference proteome</keyword>
<dbReference type="PANTHER" id="PTHR30204">
    <property type="entry name" value="REDOX-CYCLING DRUG-SENSING TRANSCRIPTIONAL ACTIVATOR SOXR"/>
    <property type="match status" value="1"/>
</dbReference>
<feature type="domain" description="HTH merR-type" evidence="2">
    <location>
        <begin position="1"/>
        <end position="68"/>
    </location>
</feature>
<dbReference type="EMBL" id="RBDY01000014">
    <property type="protein sequence ID" value="RKN20358.1"/>
    <property type="molecule type" value="Genomic_DNA"/>
</dbReference>
<dbReference type="Gene3D" id="1.10.1660.10">
    <property type="match status" value="1"/>
</dbReference>
<dbReference type="PANTHER" id="PTHR30204:SF93">
    <property type="entry name" value="HTH MERR-TYPE DOMAIN-CONTAINING PROTEIN"/>
    <property type="match status" value="1"/>
</dbReference>
<dbReference type="EMBL" id="RBDX01000048">
    <property type="protein sequence ID" value="RKN03530.1"/>
    <property type="molecule type" value="Genomic_DNA"/>
</dbReference>